<comment type="caution">
    <text evidence="2">The sequence shown here is derived from an EMBL/GenBank/DDBJ whole genome shotgun (WGS) entry which is preliminary data.</text>
</comment>
<name>A0ABP0RMU5_9DINO</name>
<accession>A0ABP0RMU5</accession>
<protein>
    <recommendedName>
        <fullName evidence="4">Cilia- and flagella-associated protein 157</fullName>
    </recommendedName>
</protein>
<evidence type="ECO:0000313" key="2">
    <source>
        <dbReference type="EMBL" id="CAK9101937.1"/>
    </source>
</evidence>
<sequence>MMASHAQIENAQAATYALIDSQAGLRSQRQQLHDYASGFQTQEDFQRRKKEAALLAIQRAEEQQSSLDYELKEAKDALQKLRDEAAAVEQSRRLCQSHIEELQKQGEKQDGDLQRELGLLHARLKLVAGENALKRTEVKNAEFECYRAKGLAQSAGHALAAAEDERLQAQQEWELRDQVLMKKVHGIIAKLERSVALQHVMERSRKERVQSLLIAFYKVVAEPNPFGVTEEETEPPVQLSWPYRDRFTEQH</sequence>
<feature type="coiled-coil region" evidence="1">
    <location>
        <begin position="57"/>
        <end position="91"/>
    </location>
</feature>
<evidence type="ECO:0008006" key="4">
    <source>
        <dbReference type="Google" id="ProtNLM"/>
    </source>
</evidence>
<dbReference type="EMBL" id="CAXAMM010041929">
    <property type="protein sequence ID" value="CAK9101937.1"/>
    <property type="molecule type" value="Genomic_DNA"/>
</dbReference>
<keyword evidence="3" id="KW-1185">Reference proteome</keyword>
<proteinExistence type="predicted"/>
<evidence type="ECO:0000256" key="1">
    <source>
        <dbReference type="SAM" id="Coils"/>
    </source>
</evidence>
<organism evidence="2 3">
    <name type="scientific">Durusdinium trenchii</name>
    <dbReference type="NCBI Taxonomy" id="1381693"/>
    <lineage>
        <taxon>Eukaryota</taxon>
        <taxon>Sar</taxon>
        <taxon>Alveolata</taxon>
        <taxon>Dinophyceae</taxon>
        <taxon>Suessiales</taxon>
        <taxon>Symbiodiniaceae</taxon>
        <taxon>Durusdinium</taxon>
    </lineage>
</organism>
<keyword evidence="1" id="KW-0175">Coiled coil</keyword>
<gene>
    <name evidence="2" type="ORF">SCF082_LOCUS47649</name>
</gene>
<evidence type="ECO:0000313" key="3">
    <source>
        <dbReference type="Proteomes" id="UP001642464"/>
    </source>
</evidence>
<reference evidence="2 3" key="1">
    <citation type="submission" date="2024-02" db="EMBL/GenBank/DDBJ databases">
        <authorList>
            <person name="Chen Y."/>
            <person name="Shah S."/>
            <person name="Dougan E. K."/>
            <person name="Thang M."/>
            <person name="Chan C."/>
        </authorList>
    </citation>
    <scope>NUCLEOTIDE SEQUENCE [LARGE SCALE GENOMIC DNA]</scope>
</reference>
<dbReference type="Proteomes" id="UP001642464">
    <property type="component" value="Unassembled WGS sequence"/>
</dbReference>